<protein>
    <recommendedName>
        <fullName evidence="2">Ni/Fe hydrogenase subunit alpha</fullName>
    </recommendedName>
</protein>
<dbReference type="AlphaFoldDB" id="X1M230"/>
<reference evidence="1" key="1">
    <citation type="journal article" date="2014" name="Front. Microbiol.">
        <title>High frequency of phylogenetically diverse reductive dehalogenase-homologous genes in deep subseafloor sedimentary metagenomes.</title>
        <authorList>
            <person name="Kawai M."/>
            <person name="Futagami T."/>
            <person name="Toyoda A."/>
            <person name="Takaki Y."/>
            <person name="Nishi S."/>
            <person name="Hori S."/>
            <person name="Arai W."/>
            <person name="Tsubouchi T."/>
            <person name="Morono Y."/>
            <person name="Uchiyama I."/>
            <person name="Ito T."/>
            <person name="Fujiyama A."/>
            <person name="Inagaki F."/>
            <person name="Takami H."/>
        </authorList>
    </citation>
    <scope>NUCLEOTIDE SEQUENCE</scope>
    <source>
        <strain evidence="1">Expedition CK06-06</strain>
    </source>
</reference>
<dbReference type="SUPFAM" id="SSF56762">
    <property type="entry name" value="HydB/Nqo4-like"/>
    <property type="match status" value="1"/>
</dbReference>
<dbReference type="PANTHER" id="PTHR43600:SF4">
    <property type="entry name" value="CYTOSOLIC NIFE-HYDROGENASE, ALPHA SUBUNIT"/>
    <property type="match status" value="1"/>
</dbReference>
<organism evidence="1">
    <name type="scientific">marine sediment metagenome</name>
    <dbReference type="NCBI Taxonomy" id="412755"/>
    <lineage>
        <taxon>unclassified sequences</taxon>
        <taxon>metagenomes</taxon>
        <taxon>ecological metagenomes</taxon>
    </lineage>
</organism>
<dbReference type="InterPro" id="IPR001501">
    <property type="entry name" value="Ni-dep_hyd_lsu"/>
</dbReference>
<comment type="caution">
    <text evidence="1">The sequence shown here is derived from an EMBL/GenBank/DDBJ whole genome shotgun (WGS) entry which is preliminary data.</text>
</comment>
<dbReference type="InterPro" id="IPR029014">
    <property type="entry name" value="NiFe-Hase_large"/>
</dbReference>
<dbReference type="PANTHER" id="PTHR43600">
    <property type="entry name" value="COENZYME F420 HYDROGENASE, SUBUNIT ALPHA"/>
    <property type="match status" value="1"/>
</dbReference>
<evidence type="ECO:0008006" key="2">
    <source>
        <dbReference type="Google" id="ProtNLM"/>
    </source>
</evidence>
<name>X1M230_9ZZZZ</name>
<proteinExistence type="predicted"/>
<feature type="non-terminal residue" evidence="1">
    <location>
        <position position="1"/>
    </location>
</feature>
<sequence length="122" mass="13899">YTPFHNNLAQSLELLYGIQECRQILENLKLSPEDNSYRIRAGEGAAFSEAPRGLLYHRYTINARGIIEKAIIVTPTVHNFANIEEDLRHLVRQNSGLPEKKIALLCEMLVRAYDPCFSCSVH</sequence>
<dbReference type="EMBL" id="BARV01021591">
    <property type="protein sequence ID" value="GAI25408.1"/>
    <property type="molecule type" value="Genomic_DNA"/>
</dbReference>
<accession>X1M230</accession>
<evidence type="ECO:0000313" key="1">
    <source>
        <dbReference type="EMBL" id="GAI25408.1"/>
    </source>
</evidence>
<dbReference type="Pfam" id="PF00374">
    <property type="entry name" value="NiFeSe_Hases"/>
    <property type="match status" value="1"/>
</dbReference>
<dbReference type="Gene3D" id="1.10.645.10">
    <property type="entry name" value="Cytochrome-c3 Hydrogenase, chain B"/>
    <property type="match status" value="1"/>
</dbReference>
<gene>
    <name evidence="1" type="ORF">S06H3_35746</name>
</gene>
<dbReference type="GO" id="GO:0016151">
    <property type="term" value="F:nickel cation binding"/>
    <property type="evidence" value="ECO:0007669"/>
    <property type="project" value="InterPro"/>
</dbReference>